<proteinExistence type="predicted"/>
<feature type="transmembrane region" description="Helical" evidence="1">
    <location>
        <begin position="74"/>
        <end position="94"/>
    </location>
</feature>
<organism evidence="2">
    <name type="scientific">viral metagenome</name>
    <dbReference type="NCBI Taxonomy" id="1070528"/>
    <lineage>
        <taxon>unclassified sequences</taxon>
        <taxon>metagenomes</taxon>
        <taxon>organismal metagenomes</taxon>
    </lineage>
</organism>
<feature type="transmembrane region" description="Helical" evidence="1">
    <location>
        <begin position="106"/>
        <end position="125"/>
    </location>
</feature>
<feature type="transmembrane region" description="Helical" evidence="1">
    <location>
        <begin position="145"/>
        <end position="169"/>
    </location>
</feature>
<keyword evidence="1" id="KW-0812">Transmembrane</keyword>
<keyword evidence="1" id="KW-0472">Membrane</keyword>
<name>A0A6C0LI69_9ZZZZ</name>
<evidence type="ECO:0000313" key="2">
    <source>
        <dbReference type="EMBL" id="QHU30233.1"/>
    </source>
</evidence>
<dbReference type="AlphaFoldDB" id="A0A6C0LI69"/>
<sequence>MSKNNSEIREPEYKLPASNQEDDKENISCIFSMIVPCCMLLLRSISLFWFVYSIIALSQTSNQDIRDTCSGSNIWISLLVAVIGNGLAILDNICGKKDENGKHQQNVIIVGINIGALIFATVEVYKTCALDNLSETIIYQLQFWLIVIVYSIYAIILFVGIVLCCCCACEESKTKITDNEYLDNIFTDVNENDSKTITDTVSVEENNV</sequence>
<keyword evidence="1" id="KW-1133">Transmembrane helix</keyword>
<evidence type="ECO:0000256" key="1">
    <source>
        <dbReference type="SAM" id="Phobius"/>
    </source>
</evidence>
<feature type="transmembrane region" description="Helical" evidence="1">
    <location>
        <begin position="30"/>
        <end position="54"/>
    </location>
</feature>
<accession>A0A6C0LI69</accession>
<reference evidence="2" key="1">
    <citation type="journal article" date="2020" name="Nature">
        <title>Giant virus diversity and host interactions through global metagenomics.</title>
        <authorList>
            <person name="Schulz F."/>
            <person name="Roux S."/>
            <person name="Paez-Espino D."/>
            <person name="Jungbluth S."/>
            <person name="Walsh D.A."/>
            <person name="Denef V.J."/>
            <person name="McMahon K.D."/>
            <person name="Konstantinidis K.T."/>
            <person name="Eloe-Fadrosh E.A."/>
            <person name="Kyrpides N.C."/>
            <person name="Woyke T."/>
        </authorList>
    </citation>
    <scope>NUCLEOTIDE SEQUENCE</scope>
    <source>
        <strain evidence="2">GVMAG-M-3300027833-11</strain>
    </source>
</reference>
<dbReference type="EMBL" id="MN740504">
    <property type="protein sequence ID" value="QHU30233.1"/>
    <property type="molecule type" value="Genomic_DNA"/>
</dbReference>
<protein>
    <submittedName>
        <fullName evidence="2">Uncharacterized protein</fullName>
    </submittedName>
</protein>